<feature type="domain" description="SWIM-type" evidence="2">
    <location>
        <begin position="36"/>
        <end position="71"/>
    </location>
</feature>
<evidence type="ECO:0000313" key="3">
    <source>
        <dbReference type="EMBL" id="MFC4535648.1"/>
    </source>
</evidence>
<keyword evidence="1" id="KW-0863">Zinc-finger</keyword>
<dbReference type="PROSITE" id="PS50966">
    <property type="entry name" value="ZF_SWIM"/>
    <property type="match status" value="1"/>
</dbReference>
<organism evidence="3 4">
    <name type="scientific">Sphaerisporangium dianthi</name>
    <dbReference type="NCBI Taxonomy" id="1436120"/>
    <lineage>
        <taxon>Bacteria</taxon>
        <taxon>Bacillati</taxon>
        <taxon>Actinomycetota</taxon>
        <taxon>Actinomycetes</taxon>
        <taxon>Streptosporangiales</taxon>
        <taxon>Streptosporangiaceae</taxon>
        <taxon>Sphaerisporangium</taxon>
    </lineage>
</organism>
<keyword evidence="4" id="KW-1185">Reference proteome</keyword>
<reference evidence="4" key="1">
    <citation type="journal article" date="2019" name="Int. J. Syst. Evol. Microbiol.">
        <title>The Global Catalogue of Microorganisms (GCM) 10K type strain sequencing project: providing services to taxonomists for standard genome sequencing and annotation.</title>
        <authorList>
            <consortium name="The Broad Institute Genomics Platform"/>
            <consortium name="The Broad Institute Genome Sequencing Center for Infectious Disease"/>
            <person name="Wu L."/>
            <person name="Ma J."/>
        </authorList>
    </citation>
    <scope>NUCLEOTIDE SEQUENCE [LARGE SCALE GENOMIC DNA]</scope>
    <source>
        <strain evidence="4">CGMCC 4.7132</strain>
    </source>
</reference>
<evidence type="ECO:0000256" key="1">
    <source>
        <dbReference type="PROSITE-ProRule" id="PRU00325"/>
    </source>
</evidence>
<keyword evidence="1" id="KW-0862">Zinc</keyword>
<sequence>MTNAVQAYSYSGPSALVGYRLGLSTSGGRTATGGVYDVETGTGSCTCPWWFDHPGSRGPCKHVLAARIATRSTPATVGVTDGARDAAAEEAAL</sequence>
<name>A0ABV9CSA7_9ACTN</name>
<dbReference type="Proteomes" id="UP001596004">
    <property type="component" value="Unassembled WGS sequence"/>
</dbReference>
<accession>A0ABV9CSA7</accession>
<evidence type="ECO:0000259" key="2">
    <source>
        <dbReference type="PROSITE" id="PS50966"/>
    </source>
</evidence>
<comment type="caution">
    <text evidence="3">The sequence shown here is derived from an EMBL/GenBank/DDBJ whole genome shotgun (WGS) entry which is preliminary data.</text>
</comment>
<keyword evidence="1" id="KW-0479">Metal-binding</keyword>
<protein>
    <submittedName>
        <fullName evidence="3">SWIM zinc finger family protein</fullName>
    </submittedName>
</protein>
<evidence type="ECO:0000313" key="4">
    <source>
        <dbReference type="Proteomes" id="UP001596004"/>
    </source>
</evidence>
<dbReference type="RefSeq" id="WP_380848603.1">
    <property type="nucleotide sequence ID" value="NZ_JBHSFP010000033.1"/>
</dbReference>
<proteinExistence type="predicted"/>
<dbReference type="EMBL" id="JBHSFP010000033">
    <property type="protein sequence ID" value="MFC4535648.1"/>
    <property type="molecule type" value="Genomic_DNA"/>
</dbReference>
<dbReference type="Pfam" id="PF04434">
    <property type="entry name" value="SWIM"/>
    <property type="match status" value="1"/>
</dbReference>
<gene>
    <name evidence="3" type="ORF">ACFO60_33210</name>
</gene>
<dbReference type="InterPro" id="IPR007527">
    <property type="entry name" value="Znf_SWIM"/>
</dbReference>